<dbReference type="GO" id="GO:0004069">
    <property type="term" value="F:L-aspartate:2-oxoglutarate aminotransferase activity"/>
    <property type="evidence" value="ECO:0007669"/>
    <property type="project" value="UniProtKB-EC"/>
</dbReference>
<protein>
    <recommendedName>
        <fullName evidence="7">Aspartate aminotransferase</fullName>
        <ecNumber evidence="7">2.6.1.1</ecNumber>
    </recommendedName>
</protein>
<dbReference type="GO" id="GO:0005829">
    <property type="term" value="C:cytosol"/>
    <property type="evidence" value="ECO:0007669"/>
    <property type="project" value="TreeGrafter"/>
</dbReference>
<comment type="cofactor">
    <cofactor evidence="1">
        <name>pyridoxal 5'-phosphate</name>
        <dbReference type="ChEBI" id="CHEBI:597326"/>
    </cofactor>
</comment>
<comment type="similarity">
    <text evidence="2">Belongs to the class-I pyridoxal-phosphate-dependent aminotransferase family.</text>
</comment>
<comment type="catalytic activity">
    <reaction evidence="7">
        <text>L-aspartate + 2-oxoglutarate = oxaloacetate + L-glutamate</text>
        <dbReference type="Rhea" id="RHEA:21824"/>
        <dbReference type="ChEBI" id="CHEBI:16452"/>
        <dbReference type="ChEBI" id="CHEBI:16810"/>
        <dbReference type="ChEBI" id="CHEBI:29985"/>
        <dbReference type="ChEBI" id="CHEBI:29991"/>
        <dbReference type="EC" id="2.6.1.1"/>
    </reaction>
</comment>
<keyword evidence="10" id="KW-1185">Reference proteome</keyword>
<dbReference type="PANTHER" id="PTHR11879">
    <property type="entry name" value="ASPARTATE AMINOTRANSFERASE"/>
    <property type="match status" value="1"/>
</dbReference>
<proteinExistence type="inferred from homology"/>
<dbReference type="FunFam" id="3.40.640.10:FF:000064">
    <property type="entry name" value="Aspartate aminotransferase"/>
    <property type="match status" value="1"/>
</dbReference>
<dbReference type="Pfam" id="PF00155">
    <property type="entry name" value="Aminotran_1_2"/>
    <property type="match status" value="1"/>
</dbReference>
<dbReference type="Proteomes" id="UP001342314">
    <property type="component" value="Unassembled WGS sequence"/>
</dbReference>
<dbReference type="Gene3D" id="3.90.1150.10">
    <property type="entry name" value="Aspartate Aminotransferase, domain 1"/>
    <property type="match status" value="1"/>
</dbReference>
<name>A0AAV5GD07_9BASI</name>
<dbReference type="InterPro" id="IPR015422">
    <property type="entry name" value="PyrdxlP-dep_Trfase_small"/>
</dbReference>
<dbReference type="SUPFAM" id="SSF53383">
    <property type="entry name" value="PLP-dependent transferases"/>
    <property type="match status" value="1"/>
</dbReference>
<evidence type="ECO:0000256" key="1">
    <source>
        <dbReference type="ARBA" id="ARBA00001933"/>
    </source>
</evidence>
<organism evidence="9 10">
    <name type="scientific">Rhodotorula paludigena</name>
    <dbReference type="NCBI Taxonomy" id="86838"/>
    <lineage>
        <taxon>Eukaryota</taxon>
        <taxon>Fungi</taxon>
        <taxon>Dikarya</taxon>
        <taxon>Basidiomycota</taxon>
        <taxon>Pucciniomycotina</taxon>
        <taxon>Microbotryomycetes</taxon>
        <taxon>Sporidiobolales</taxon>
        <taxon>Sporidiobolaceae</taxon>
        <taxon>Rhodotorula</taxon>
    </lineage>
</organism>
<dbReference type="InterPro" id="IPR015424">
    <property type="entry name" value="PyrdxlP-dep_Trfase"/>
</dbReference>
<dbReference type="EMBL" id="BQKY01000001">
    <property type="protein sequence ID" value="GJN87222.1"/>
    <property type="molecule type" value="Genomic_DNA"/>
</dbReference>
<dbReference type="PROSITE" id="PS00105">
    <property type="entry name" value="AA_TRANSFER_CLASS_1"/>
    <property type="match status" value="1"/>
</dbReference>
<evidence type="ECO:0000313" key="9">
    <source>
        <dbReference type="EMBL" id="GJN87222.1"/>
    </source>
</evidence>
<keyword evidence="6" id="KW-0663">Pyridoxal phosphate</keyword>
<dbReference type="EC" id="2.6.1.1" evidence="7"/>
<dbReference type="CDD" id="cd00609">
    <property type="entry name" value="AAT_like"/>
    <property type="match status" value="1"/>
</dbReference>
<dbReference type="InterPro" id="IPR004838">
    <property type="entry name" value="NHTrfase_class1_PyrdxlP-BS"/>
</dbReference>
<dbReference type="InterPro" id="IPR000796">
    <property type="entry name" value="Asp_trans"/>
</dbReference>
<dbReference type="Gene3D" id="3.40.640.10">
    <property type="entry name" value="Type I PLP-dependent aspartate aminotransferase-like (Major domain)"/>
    <property type="match status" value="1"/>
</dbReference>
<evidence type="ECO:0000256" key="3">
    <source>
        <dbReference type="ARBA" id="ARBA00011738"/>
    </source>
</evidence>
<evidence type="ECO:0000256" key="5">
    <source>
        <dbReference type="ARBA" id="ARBA00022679"/>
    </source>
</evidence>
<reference evidence="9 10" key="1">
    <citation type="submission" date="2021-12" db="EMBL/GenBank/DDBJ databases">
        <title>High titer production of polyol ester of fatty acids by Rhodotorula paludigena BS15 towards product separation-free biomass refinery.</title>
        <authorList>
            <person name="Mano J."/>
            <person name="Ono H."/>
            <person name="Tanaka T."/>
            <person name="Naito K."/>
            <person name="Sushida H."/>
            <person name="Ike M."/>
            <person name="Tokuyasu K."/>
            <person name="Kitaoka M."/>
        </authorList>
    </citation>
    <scope>NUCLEOTIDE SEQUENCE [LARGE SCALE GENOMIC DNA]</scope>
    <source>
        <strain evidence="9 10">BS15</strain>
    </source>
</reference>
<dbReference type="InterPro" id="IPR004839">
    <property type="entry name" value="Aminotransferase_I/II_large"/>
</dbReference>
<dbReference type="InterPro" id="IPR015421">
    <property type="entry name" value="PyrdxlP-dep_Trfase_major"/>
</dbReference>
<keyword evidence="4 7" id="KW-0032">Aminotransferase</keyword>
<dbReference type="GO" id="GO:0030170">
    <property type="term" value="F:pyridoxal phosphate binding"/>
    <property type="evidence" value="ECO:0007669"/>
    <property type="project" value="InterPro"/>
</dbReference>
<keyword evidence="5 7" id="KW-0808">Transferase</keyword>
<comment type="caution">
    <text evidence="9">The sequence shown here is derived from an EMBL/GenBank/DDBJ whole genome shotgun (WGS) entry which is preliminary data.</text>
</comment>
<dbReference type="AlphaFoldDB" id="A0AAV5GD07"/>
<evidence type="ECO:0000256" key="7">
    <source>
        <dbReference type="RuleBase" id="RU000480"/>
    </source>
</evidence>
<dbReference type="NCBIfam" id="NF006719">
    <property type="entry name" value="PRK09257.1"/>
    <property type="match status" value="1"/>
</dbReference>
<gene>
    <name evidence="9" type="ORF">Rhopal_000167-T1</name>
</gene>
<evidence type="ECO:0000256" key="6">
    <source>
        <dbReference type="ARBA" id="ARBA00022898"/>
    </source>
</evidence>
<evidence type="ECO:0000259" key="8">
    <source>
        <dbReference type="Pfam" id="PF00155"/>
    </source>
</evidence>
<evidence type="ECO:0000313" key="10">
    <source>
        <dbReference type="Proteomes" id="UP001342314"/>
    </source>
</evidence>
<dbReference type="FunFam" id="3.90.1150.10:FF:000001">
    <property type="entry name" value="Aspartate aminotransferase"/>
    <property type="match status" value="1"/>
</dbReference>
<evidence type="ECO:0000256" key="2">
    <source>
        <dbReference type="ARBA" id="ARBA00007441"/>
    </source>
</evidence>
<comment type="miscellaneous">
    <text evidence="7">In eukaryotes there are cytoplasmic, mitochondrial and chloroplastic isozymes.</text>
</comment>
<dbReference type="GO" id="GO:0006532">
    <property type="term" value="P:aspartate biosynthetic process"/>
    <property type="evidence" value="ECO:0007669"/>
    <property type="project" value="TreeGrafter"/>
</dbReference>
<sequence>MAAPSSSSSAAADVFHSTPFAPPDAIFALTAGYQADPFDKKVNLGVGAYRDNNGKPFVLPVVRKAKQILANDDSLDHEYLPIGGLPAFTNATGKLIFGADSPAIKEGRVVSIQTISGTGANHYGAEFLARFYEPFKGKSQAEKVIYVSNPTWANHKAIFSSCGLTPVDYPYYDPATIGLALPKFLDFLRTAPAQSVFLLHACAHNPTGVDPTREQWEEIAAIFKEKGHFAFFDCAYQGFASGDLDNDAWAVRYFVSQSIPLLVCQSYAKNAGLYGERIGALNLVASHAGEGEGGAARLRSQLLVLQRQEISNPPTFGARIVGMILNDDDMFEQWKGDIKTMAHRIIAMREKLHDLLVNTYKTPAPGPNGWDHVVKQIGMFTFTGLNPEQCKAMVERGHVYMTGNGRISMAGLNESNVEYVAECFDKAIRGTL</sequence>
<comment type="subunit">
    <text evidence="3 7">Homodimer.</text>
</comment>
<evidence type="ECO:0000256" key="4">
    <source>
        <dbReference type="ARBA" id="ARBA00022576"/>
    </source>
</evidence>
<dbReference type="PANTHER" id="PTHR11879:SF55">
    <property type="entry name" value="GLUTAMATE OXALOACETATE TRANSAMINASE 1, ISOFORM B"/>
    <property type="match status" value="1"/>
</dbReference>
<feature type="domain" description="Aminotransferase class I/classII large" evidence="8">
    <location>
        <begin position="40"/>
        <end position="422"/>
    </location>
</feature>
<dbReference type="PRINTS" id="PR00799">
    <property type="entry name" value="TRANSAMINASE"/>
</dbReference>
<accession>A0AAV5GD07</accession>